<feature type="transmembrane region" description="Helical" evidence="1">
    <location>
        <begin position="46"/>
        <end position="69"/>
    </location>
</feature>
<evidence type="ECO:0000256" key="1">
    <source>
        <dbReference type="SAM" id="Phobius"/>
    </source>
</evidence>
<reference evidence="3" key="1">
    <citation type="journal article" date="2017" name="Nat. Ecol. Evol.">
        <title>Genome expansion and lineage-specific genetic innovations in the forest pathogenic fungi Armillaria.</title>
        <authorList>
            <person name="Sipos G."/>
            <person name="Prasanna A.N."/>
            <person name="Walter M.C."/>
            <person name="O'Connor E."/>
            <person name="Balint B."/>
            <person name="Krizsan K."/>
            <person name="Kiss B."/>
            <person name="Hess J."/>
            <person name="Varga T."/>
            <person name="Slot J."/>
            <person name="Riley R."/>
            <person name="Boka B."/>
            <person name="Rigling D."/>
            <person name="Barry K."/>
            <person name="Lee J."/>
            <person name="Mihaltcheva S."/>
            <person name="LaButti K."/>
            <person name="Lipzen A."/>
            <person name="Waldron R."/>
            <person name="Moloney N.M."/>
            <person name="Sperisen C."/>
            <person name="Kredics L."/>
            <person name="Vagvoelgyi C."/>
            <person name="Patrignani A."/>
            <person name="Fitzpatrick D."/>
            <person name="Nagy I."/>
            <person name="Doyle S."/>
            <person name="Anderson J.B."/>
            <person name="Grigoriev I.V."/>
            <person name="Gueldener U."/>
            <person name="Muensterkoetter M."/>
            <person name="Nagy L.G."/>
        </authorList>
    </citation>
    <scope>NUCLEOTIDE SEQUENCE [LARGE SCALE GENOMIC DNA]</scope>
    <source>
        <strain evidence="3">Ar21-2</strain>
    </source>
</reference>
<name>A0A2H3CWF4_ARMGA</name>
<organism evidence="2 3">
    <name type="scientific">Armillaria gallica</name>
    <name type="common">Bulbous honey fungus</name>
    <name type="synonym">Armillaria bulbosa</name>
    <dbReference type="NCBI Taxonomy" id="47427"/>
    <lineage>
        <taxon>Eukaryota</taxon>
        <taxon>Fungi</taxon>
        <taxon>Dikarya</taxon>
        <taxon>Basidiomycota</taxon>
        <taxon>Agaricomycotina</taxon>
        <taxon>Agaricomycetes</taxon>
        <taxon>Agaricomycetidae</taxon>
        <taxon>Agaricales</taxon>
        <taxon>Marasmiineae</taxon>
        <taxon>Physalacriaceae</taxon>
        <taxon>Armillaria</taxon>
    </lineage>
</organism>
<evidence type="ECO:0000313" key="3">
    <source>
        <dbReference type="Proteomes" id="UP000217790"/>
    </source>
</evidence>
<evidence type="ECO:0000313" key="2">
    <source>
        <dbReference type="EMBL" id="PBK82788.1"/>
    </source>
</evidence>
<dbReference type="InParanoid" id="A0A2H3CWF4"/>
<keyword evidence="1" id="KW-0812">Transmembrane</keyword>
<sequence length="72" mass="8250">MFIFCFHFCFRSCSSLYLTSRLLILIASTSLSQKSAYSNSYKHGTLFFIVIIIPITPIKLYLTTTYVVVTPK</sequence>
<dbReference type="EMBL" id="KZ293712">
    <property type="protein sequence ID" value="PBK82788.1"/>
    <property type="molecule type" value="Genomic_DNA"/>
</dbReference>
<proteinExistence type="predicted"/>
<keyword evidence="3" id="KW-1185">Reference proteome</keyword>
<accession>A0A2H3CWF4</accession>
<keyword evidence="1" id="KW-1133">Transmembrane helix</keyword>
<dbReference type="AlphaFoldDB" id="A0A2H3CWF4"/>
<keyword evidence="1" id="KW-0472">Membrane</keyword>
<protein>
    <submittedName>
        <fullName evidence="2">Uncharacterized protein</fullName>
    </submittedName>
</protein>
<gene>
    <name evidence="2" type="ORF">ARMGADRAFT_685535</name>
</gene>
<dbReference type="Proteomes" id="UP000217790">
    <property type="component" value="Unassembled WGS sequence"/>
</dbReference>